<organism evidence="2 3">
    <name type="scientific">Streptomyces bingchenggensis (strain BCW-1)</name>
    <dbReference type="NCBI Taxonomy" id="749414"/>
    <lineage>
        <taxon>Bacteria</taxon>
        <taxon>Bacillati</taxon>
        <taxon>Actinomycetota</taxon>
        <taxon>Actinomycetes</taxon>
        <taxon>Kitasatosporales</taxon>
        <taxon>Streptomycetaceae</taxon>
        <taxon>Streptomyces</taxon>
    </lineage>
</organism>
<dbReference type="AlphaFoldDB" id="D7C1M9"/>
<dbReference type="Proteomes" id="UP000000377">
    <property type="component" value="Chromosome"/>
</dbReference>
<dbReference type="GO" id="GO:0003677">
    <property type="term" value="F:DNA binding"/>
    <property type="evidence" value="ECO:0007669"/>
    <property type="project" value="UniProtKB-KW"/>
</dbReference>
<keyword evidence="2" id="KW-0238">DNA-binding</keyword>
<dbReference type="InterPro" id="IPR043917">
    <property type="entry name" value="DUF5753"/>
</dbReference>
<dbReference type="Pfam" id="PF13560">
    <property type="entry name" value="HTH_31"/>
    <property type="match status" value="1"/>
</dbReference>
<dbReference type="Gene3D" id="1.10.260.40">
    <property type="entry name" value="lambda repressor-like DNA-binding domains"/>
    <property type="match status" value="1"/>
</dbReference>
<dbReference type="Pfam" id="PF19054">
    <property type="entry name" value="DUF5753"/>
    <property type="match status" value="1"/>
</dbReference>
<dbReference type="InterPro" id="IPR010982">
    <property type="entry name" value="Lambda_DNA-bd_dom_sf"/>
</dbReference>
<reference evidence="2 3" key="1">
    <citation type="journal article" date="2010" name="J. Bacteriol.">
        <title>Genome sequence of the milbemycin-producing bacterium Streptomyces bingchenggensis.</title>
        <authorList>
            <person name="Wang X.J."/>
            <person name="Yan Y.J."/>
            <person name="Zhang B."/>
            <person name="An J."/>
            <person name="Wang J.J."/>
            <person name="Tian J."/>
            <person name="Jiang L."/>
            <person name="Chen Y.H."/>
            <person name="Huang S.X."/>
            <person name="Yin M."/>
            <person name="Zhang J."/>
            <person name="Gao A.L."/>
            <person name="Liu C.X."/>
            <person name="Zhu Z.X."/>
            <person name="Xiang W.S."/>
        </authorList>
    </citation>
    <scope>NUCLEOTIDE SEQUENCE [LARGE SCALE GENOMIC DNA]</scope>
    <source>
        <strain evidence="2 3">BCW-1</strain>
    </source>
</reference>
<dbReference type="SMART" id="SM00530">
    <property type="entry name" value="HTH_XRE"/>
    <property type="match status" value="1"/>
</dbReference>
<feature type="domain" description="HTH cro/C1-type" evidence="1">
    <location>
        <begin position="18"/>
        <end position="72"/>
    </location>
</feature>
<gene>
    <name evidence="2" type="ordered locus">SBI_06974</name>
</gene>
<dbReference type="InterPro" id="IPR001387">
    <property type="entry name" value="Cro/C1-type_HTH"/>
</dbReference>
<protein>
    <submittedName>
        <fullName evidence="2">DNA-binding protein</fullName>
    </submittedName>
</protein>
<dbReference type="RefSeq" id="WP_014179544.1">
    <property type="nucleotide sequence ID" value="NC_016582.1"/>
</dbReference>
<evidence type="ECO:0000313" key="2">
    <source>
        <dbReference type="EMBL" id="ADI10094.1"/>
    </source>
</evidence>
<dbReference type="eggNOG" id="COG1396">
    <property type="taxonomic scope" value="Bacteria"/>
</dbReference>
<dbReference type="PROSITE" id="PS50943">
    <property type="entry name" value="HTH_CROC1"/>
    <property type="match status" value="1"/>
</dbReference>
<proteinExistence type="predicted"/>
<dbReference type="KEGG" id="sbh:SBI_06974"/>
<sequence length="283" mass="31304">MPARSNPTVRQARLGAELRKLREAAGLPARAAAEMIGGNQAKISHVESGRWGVSAERVRRLAAFYSAADETLVDVLCAMAEERGKGWWEEYRGVLPPSFLDLAELEHHATYFHSIQALTIPGIFQTEDYARSLFESVIPPLPESEIEARVEHRIRRRLIFERESPPPFDGIIHEAALRMCSGGPKVVKAQLEYLLEVSEWPTVTLRVIPFTSEKFIGSAQNLLYAGGVIPNLDTATVDTAYGSAFLDAKAQLAKYRAIYDVLAGVSLGIRASRETIRGIAQEM</sequence>
<evidence type="ECO:0000313" key="3">
    <source>
        <dbReference type="Proteomes" id="UP000000377"/>
    </source>
</evidence>
<dbReference type="SUPFAM" id="SSF47413">
    <property type="entry name" value="lambda repressor-like DNA-binding domains"/>
    <property type="match status" value="1"/>
</dbReference>
<name>D7C1M9_STRBB</name>
<accession>D7C1M9</accession>
<dbReference type="STRING" id="749414.SBI_06974"/>
<keyword evidence="3" id="KW-1185">Reference proteome</keyword>
<evidence type="ECO:0000259" key="1">
    <source>
        <dbReference type="PROSITE" id="PS50943"/>
    </source>
</evidence>
<dbReference type="HOGENOM" id="CLU_055817_1_3_11"/>
<dbReference type="EMBL" id="CP002047">
    <property type="protein sequence ID" value="ADI10094.1"/>
    <property type="molecule type" value="Genomic_DNA"/>
</dbReference>
<dbReference type="PATRIC" id="fig|749414.3.peg.7173"/>